<dbReference type="RefSeq" id="WP_248596008.1">
    <property type="nucleotide sequence ID" value="NZ_JAJIAR010000008.1"/>
</dbReference>
<evidence type="ECO:0000313" key="2">
    <source>
        <dbReference type="Proteomes" id="UP001522816"/>
    </source>
</evidence>
<organism evidence="1 2">
    <name type="scientific">Apilactobacillus nanyangensis</name>
    <dbReference type="NCBI Taxonomy" id="2799579"/>
    <lineage>
        <taxon>Bacteria</taxon>
        <taxon>Bacillati</taxon>
        <taxon>Bacillota</taxon>
        <taxon>Bacilli</taxon>
        <taxon>Lactobacillales</taxon>
        <taxon>Lactobacillaceae</taxon>
        <taxon>Apilactobacillus</taxon>
    </lineage>
</organism>
<comment type="caution">
    <text evidence="1">The sequence shown here is derived from an EMBL/GenBank/DDBJ whole genome shotgun (WGS) entry which is preliminary data.</text>
</comment>
<name>A0ABT0HZL9_9LACO</name>
<dbReference type="Proteomes" id="UP001522816">
    <property type="component" value="Unassembled WGS sequence"/>
</dbReference>
<protein>
    <submittedName>
        <fullName evidence="1">Uncharacterized protein</fullName>
    </submittedName>
</protein>
<evidence type="ECO:0000313" key="1">
    <source>
        <dbReference type="EMBL" id="MCK8611784.1"/>
    </source>
</evidence>
<sequence>MNKIFKSSVGMLSVAIIGGTIATSMSTLKVNADNRYDDSSLLENTNEQELKLDILDISELDKLSNINDSNTFNKELSLYLLSRGANIKDHKIKLSYSTRGKATLAAKAAGKSLQALLKKMGKKWWENQTQKWYFPIKVNWKVINGIADFAANSGGTIEDAIVKYLTSHNIANKQIATAVAKTIVFIAF</sequence>
<reference evidence="1 2" key="1">
    <citation type="submission" date="2021-11" db="EMBL/GenBank/DDBJ databases">
        <title>Comparative genomics of bee honey and flower isolates.</title>
        <authorList>
            <person name="Bechtner J.D."/>
            <person name="Gallus M.K."/>
            <person name="Ehrmann M."/>
        </authorList>
    </citation>
    <scope>NUCLEOTIDE SEQUENCE [LARGE SCALE GENOMIC DNA]</scope>
    <source>
        <strain evidence="1 2">7</strain>
    </source>
</reference>
<keyword evidence="2" id="KW-1185">Reference proteome</keyword>
<accession>A0ABT0HZL9</accession>
<gene>
    <name evidence="1" type="ORF">LNP10_04635</name>
</gene>
<dbReference type="EMBL" id="JAJIAR010000008">
    <property type="protein sequence ID" value="MCK8611784.1"/>
    <property type="molecule type" value="Genomic_DNA"/>
</dbReference>
<proteinExistence type="predicted"/>